<evidence type="ECO:0000256" key="5">
    <source>
        <dbReference type="ARBA" id="ARBA00023136"/>
    </source>
</evidence>
<dbReference type="PANTHER" id="PTHR33885:SF3">
    <property type="entry name" value="PHAGE SHOCK PROTEIN C"/>
    <property type="match status" value="1"/>
</dbReference>
<dbReference type="Proteomes" id="UP001652431">
    <property type="component" value="Unassembled WGS sequence"/>
</dbReference>
<keyword evidence="3 6" id="KW-0812">Transmembrane</keyword>
<evidence type="ECO:0000256" key="2">
    <source>
        <dbReference type="ARBA" id="ARBA00022475"/>
    </source>
</evidence>
<keyword evidence="2" id="KW-1003">Cell membrane</keyword>
<evidence type="ECO:0000313" key="8">
    <source>
        <dbReference type="EMBL" id="MCU6687360.1"/>
    </source>
</evidence>
<name>A0ABT2RPL9_9FIRM</name>
<keyword evidence="9" id="KW-1185">Reference proteome</keyword>
<dbReference type="InterPro" id="IPR007168">
    <property type="entry name" value="Phageshock_PspC_N"/>
</dbReference>
<dbReference type="RefSeq" id="WP_158371016.1">
    <property type="nucleotide sequence ID" value="NZ_JAOQJU010000018.1"/>
</dbReference>
<keyword evidence="5 6" id="KW-0472">Membrane</keyword>
<feature type="domain" description="Phage shock protein PspC N-terminal" evidence="7">
    <location>
        <begin position="4"/>
        <end position="60"/>
    </location>
</feature>
<comment type="caution">
    <text evidence="8">The sequence shown here is derived from an EMBL/GenBank/DDBJ whole genome shotgun (WGS) entry which is preliminary data.</text>
</comment>
<evidence type="ECO:0000313" key="9">
    <source>
        <dbReference type="Proteomes" id="UP001652431"/>
    </source>
</evidence>
<comment type="subcellular location">
    <subcellularLocation>
        <location evidence="1">Cell membrane</location>
        <topology evidence="1">Single-pass membrane protein</topology>
    </subcellularLocation>
</comment>
<gene>
    <name evidence="8" type="ORF">OCV99_12600</name>
</gene>
<feature type="transmembrane region" description="Helical" evidence="6">
    <location>
        <begin position="35"/>
        <end position="57"/>
    </location>
</feature>
<accession>A0ABT2RPL9</accession>
<evidence type="ECO:0000256" key="6">
    <source>
        <dbReference type="SAM" id="Phobius"/>
    </source>
</evidence>
<sequence length="61" mass="6854">MEPKRLYRSRRQRMICGVCGGVAEYFNIDPTLIRLAMVLFGFTGTGILAYFVAAVIIPDEL</sequence>
<evidence type="ECO:0000256" key="3">
    <source>
        <dbReference type="ARBA" id="ARBA00022692"/>
    </source>
</evidence>
<dbReference type="EMBL" id="JAOQJU010000018">
    <property type="protein sequence ID" value="MCU6687360.1"/>
    <property type="molecule type" value="Genomic_DNA"/>
</dbReference>
<keyword evidence="4 6" id="KW-1133">Transmembrane helix</keyword>
<dbReference type="Pfam" id="PF04024">
    <property type="entry name" value="PspC"/>
    <property type="match status" value="1"/>
</dbReference>
<reference evidence="8 9" key="1">
    <citation type="journal article" date="2021" name="ISME Commun">
        <title>Automated analysis of genomic sequences facilitates high-throughput and comprehensive description of bacteria.</title>
        <authorList>
            <person name="Hitch T.C.A."/>
        </authorList>
    </citation>
    <scope>NUCLEOTIDE SEQUENCE [LARGE SCALE GENOMIC DNA]</scope>
    <source>
        <strain evidence="8 9">Sanger_03</strain>
    </source>
</reference>
<evidence type="ECO:0000259" key="7">
    <source>
        <dbReference type="Pfam" id="PF04024"/>
    </source>
</evidence>
<evidence type="ECO:0000256" key="1">
    <source>
        <dbReference type="ARBA" id="ARBA00004162"/>
    </source>
</evidence>
<dbReference type="InterPro" id="IPR052027">
    <property type="entry name" value="PspC"/>
</dbReference>
<dbReference type="PANTHER" id="PTHR33885">
    <property type="entry name" value="PHAGE SHOCK PROTEIN C"/>
    <property type="match status" value="1"/>
</dbReference>
<evidence type="ECO:0000256" key="4">
    <source>
        <dbReference type="ARBA" id="ARBA00022989"/>
    </source>
</evidence>
<protein>
    <submittedName>
        <fullName evidence="8">PspC domain-containing protein</fullName>
    </submittedName>
</protein>
<organism evidence="8 9">
    <name type="scientific">Dorea acetigenes</name>
    <dbReference type="NCBI Taxonomy" id="2981787"/>
    <lineage>
        <taxon>Bacteria</taxon>
        <taxon>Bacillati</taxon>
        <taxon>Bacillota</taxon>
        <taxon>Clostridia</taxon>
        <taxon>Lachnospirales</taxon>
        <taxon>Lachnospiraceae</taxon>
        <taxon>Dorea</taxon>
    </lineage>
</organism>
<proteinExistence type="predicted"/>